<evidence type="ECO:0000256" key="1">
    <source>
        <dbReference type="SAM" id="MobiDB-lite"/>
    </source>
</evidence>
<dbReference type="AlphaFoldDB" id="A0A6A4I874"/>
<reference evidence="3" key="1">
    <citation type="journal article" date="2019" name="Environ. Microbiol.">
        <title>Fungal ecological strategies reflected in gene transcription - a case study of two litter decomposers.</title>
        <authorList>
            <person name="Barbi F."/>
            <person name="Kohler A."/>
            <person name="Barry K."/>
            <person name="Baskaran P."/>
            <person name="Daum C."/>
            <person name="Fauchery L."/>
            <person name="Ihrmark K."/>
            <person name="Kuo A."/>
            <person name="LaButti K."/>
            <person name="Lipzen A."/>
            <person name="Morin E."/>
            <person name="Grigoriev I.V."/>
            <person name="Henrissat B."/>
            <person name="Lindahl B."/>
            <person name="Martin F."/>
        </authorList>
    </citation>
    <scope>NUCLEOTIDE SEQUENCE</scope>
    <source>
        <strain evidence="3">JB14</strain>
    </source>
</reference>
<dbReference type="Pfam" id="PF00646">
    <property type="entry name" value="F-box"/>
    <property type="match status" value="1"/>
</dbReference>
<feature type="region of interest" description="Disordered" evidence="1">
    <location>
        <begin position="1"/>
        <end position="80"/>
    </location>
</feature>
<evidence type="ECO:0000313" key="4">
    <source>
        <dbReference type="Proteomes" id="UP000799118"/>
    </source>
</evidence>
<dbReference type="SMART" id="SM00256">
    <property type="entry name" value="FBOX"/>
    <property type="match status" value="1"/>
</dbReference>
<dbReference type="Proteomes" id="UP000799118">
    <property type="component" value="Unassembled WGS sequence"/>
</dbReference>
<evidence type="ECO:0000259" key="2">
    <source>
        <dbReference type="PROSITE" id="PS50181"/>
    </source>
</evidence>
<proteinExistence type="predicted"/>
<feature type="compositionally biased region" description="Polar residues" evidence="1">
    <location>
        <begin position="61"/>
        <end position="71"/>
    </location>
</feature>
<feature type="domain" description="F-box" evidence="2">
    <location>
        <begin position="93"/>
        <end position="142"/>
    </location>
</feature>
<keyword evidence="4" id="KW-1185">Reference proteome</keyword>
<feature type="compositionally biased region" description="Polar residues" evidence="1">
    <location>
        <begin position="22"/>
        <end position="33"/>
    </location>
</feature>
<name>A0A6A4I874_9AGAR</name>
<dbReference type="CDD" id="cd09917">
    <property type="entry name" value="F-box_SF"/>
    <property type="match status" value="1"/>
</dbReference>
<feature type="compositionally biased region" description="Basic residues" evidence="1">
    <location>
        <begin position="1"/>
        <end position="10"/>
    </location>
</feature>
<gene>
    <name evidence="3" type="ORF">BT96DRAFT_284215</name>
</gene>
<evidence type="ECO:0000313" key="3">
    <source>
        <dbReference type="EMBL" id="KAE9406160.1"/>
    </source>
</evidence>
<dbReference type="InterPro" id="IPR036047">
    <property type="entry name" value="F-box-like_dom_sf"/>
</dbReference>
<protein>
    <recommendedName>
        <fullName evidence="2">F-box domain-containing protein</fullName>
    </recommendedName>
</protein>
<dbReference type="SUPFAM" id="SSF81383">
    <property type="entry name" value="F-box domain"/>
    <property type="match status" value="1"/>
</dbReference>
<dbReference type="Gene3D" id="1.20.1280.50">
    <property type="match status" value="1"/>
</dbReference>
<sequence length="307" mass="35790">MTRQSHRIKERRGSSGDCDMLTVSSTSTSSNGALNEPDNNFEAEEHEEARPRKRAKKSSSNEEYQSTGSSTKKMKRRMPENFRKVRGKLGMLERLAKDVPLDVIFEIFCYLDPSDLLRLARTSNDLRGILMSKSSESIWCTTRSNLEGFLPPLPPDLNEPQYAHLLYESHCHVCDRKGRCDTVLWSFRMRCCKRCIVKFPRFYDQKFRASLPSEFEDHEILPKECVYVSQQYRDVGNFQIAARLCAEFEALENPEDRDAWIVRKTQERQTITAHAQQCEAWHQARLNEQTNKLNDIRNQRKKQSSID</sequence>
<dbReference type="EMBL" id="ML769404">
    <property type="protein sequence ID" value="KAE9406160.1"/>
    <property type="molecule type" value="Genomic_DNA"/>
</dbReference>
<organism evidence="3 4">
    <name type="scientific">Gymnopus androsaceus JB14</name>
    <dbReference type="NCBI Taxonomy" id="1447944"/>
    <lineage>
        <taxon>Eukaryota</taxon>
        <taxon>Fungi</taxon>
        <taxon>Dikarya</taxon>
        <taxon>Basidiomycota</taxon>
        <taxon>Agaricomycotina</taxon>
        <taxon>Agaricomycetes</taxon>
        <taxon>Agaricomycetidae</taxon>
        <taxon>Agaricales</taxon>
        <taxon>Marasmiineae</taxon>
        <taxon>Omphalotaceae</taxon>
        <taxon>Gymnopus</taxon>
    </lineage>
</organism>
<dbReference type="OrthoDB" id="2322499at2759"/>
<dbReference type="InterPro" id="IPR001810">
    <property type="entry name" value="F-box_dom"/>
</dbReference>
<accession>A0A6A4I874</accession>
<dbReference type="PROSITE" id="PS50181">
    <property type="entry name" value="FBOX"/>
    <property type="match status" value="1"/>
</dbReference>